<protein>
    <submittedName>
        <fullName evidence="3">DNA polymerase</fullName>
    </submittedName>
</protein>
<dbReference type="EMBL" id="MW393850">
    <property type="protein sequence ID" value="QQM18223.1"/>
    <property type="molecule type" value="Genomic_DNA"/>
</dbReference>
<name>A0A8B6Q868_9CAUD</name>
<dbReference type="InterPro" id="IPR023211">
    <property type="entry name" value="DNA_pol_palm_dom_sf"/>
</dbReference>
<accession>A0A8B6Q868</accession>
<dbReference type="InterPro" id="IPR043502">
    <property type="entry name" value="DNA/RNA_pol_sf"/>
</dbReference>
<sequence length="740" mass="84248">MGLFWDEPVRKSKAPVIVPPEKVWLLPTYLPHLDEAEILDGVQQMPLSDLWKKKTPLLIDLEIMPNYFEVGFMDDETGMVHWEETKHDTDASNMEGFNWDLVEWVLKNRLTVGFNSKTFDMIVLAVGLETRSFEAMRKATYMLIDQDMHHNEVLEHFGIMSGAMDAYDHIDLIEVAPLKGSLKIYAGRIMIENMMDLPFSPYMTLTPDHKTIIRFYNLARDLPSTRALFGTLKLQIELRLQMSNEYGLDLRSKSDAQIAEHVIKHELRKVLGKVPRQPKVEPGTCFNYAPPDFLNFTYGPFVNALNTARAANFYIEPSGGFAMPKEIADLVLELNGLGLTMGLGGLHSTESRAAHWDDDEYELWDYDVTSYYPFIILNLKLFPPHLTEAFLYVFRQIVNRRVDAKKNMMEVIADSLKIVINGSFGKLGSMWSNLYAPLLMITVTITGQLALMMLMDMANQFDIRAVSANTDGVVFKVKKKDVPMLRRVVAEWERVTGFTMEGTRYMALLSRDVNNYYAIKCKYDKDKKDFIPVADGVKTKGVYYDPTKSKNKADMLKKNPTNLIVTMAVEAKLLHGTDVAETVRGCTDITKFVTVRSVKDGACYITNYDPPKHKSKLELVLLAGFKEDMETFCYYHPDILDSKNSGSSGFPIQYTLNQAYDMAFKSLSSHDTEYLGKSIRWYQATGTLGNMVNAKSGHTVSDSAGSKPLMRLPKHIPSDLDYDWYIQRAERALTEIGYYD</sequence>
<evidence type="ECO:0000313" key="3">
    <source>
        <dbReference type="EMBL" id="QQM18223.1"/>
    </source>
</evidence>
<evidence type="ECO:0000256" key="1">
    <source>
        <dbReference type="ARBA" id="ARBA00022722"/>
    </source>
</evidence>
<evidence type="ECO:0000313" key="4">
    <source>
        <dbReference type="Proteomes" id="UP000595272"/>
    </source>
</evidence>
<evidence type="ECO:0000256" key="2">
    <source>
        <dbReference type="ARBA" id="ARBA00022801"/>
    </source>
</evidence>
<keyword evidence="1" id="KW-0540">Nuclease</keyword>
<dbReference type="GO" id="GO:0004518">
    <property type="term" value="F:nuclease activity"/>
    <property type="evidence" value="ECO:0007669"/>
    <property type="project" value="UniProtKB-KW"/>
</dbReference>
<dbReference type="GO" id="GO:0016787">
    <property type="term" value="F:hydrolase activity"/>
    <property type="evidence" value="ECO:0007669"/>
    <property type="project" value="UniProtKB-KW"/>
</dbReference>
<keyword evidence="4" id="KW-1185">Reference proteome</keyword>
<dbReference type="Proteomes" id="UP000595272">
    <property type="component" value="Segment"/>
</dbReference>
<dbReference type="SUPFAM" id="SSF56672">
    <property type="entry name" value="DNA/RNA polymerases"/>
    <property type="match status" value="1"/>
</dbReference>
<keyword evidence="2" id="KW-0378">Hydrolase</keyword>
<proteinExistence type="predicted"/>
<gene>
    <name evidence="3" type="ORF">CPT_Salva_059</name>
</gene>
<reference evidence="3 4" key="1">
    <citation type="submission" date="2020-12" db="EMBL/GenBank/DDBJ databases">
        <title>Complete genome sequence of Stenotrophomonas maltophilia phage Salva.</title>
        <authorList>
            <person name="Jefferson B."/>
            <person name="Yao G."/>
            <person name="Clark J."/>
            <person name="Le T."/>
            <person name="Young R."/>
            <person name="Gonzalez C."/>
            <person name="Liu M."/>
        </authorList>
    </citation>
    <scope>NUCLEOTIDE SEQUENCE [LARGE SCALE GENOMIC DNA]</scope>
</reference>
<dbReference type="Gene3D" id="3.90.1600.10">
    <property type="entry name" value="Palm domain of DNA polymerase"/>
    <property type="match status" value="1"/>
</dbReference>
<organism evidence="3 4">
    <name type="scientific">Stenotrophomonas phage Salva</name>
    <dbReference type="NCBI Taxonomy" id="2801524"/>
    <lineage>
        <taxon>Viruses</taxon>
        <taxon>Duplodnaviria</taxon>
        <taxon>Heunggongvirae</taxon>
        <taxon>Uroviricota</taxon>
        <taxon>Caudoviricetes</taxon>
        <taxon>Beaumontvirinae</taxon>
        <taxon>Salvavirus</taxon>
        <taxon>Salvavirus salva</taxon>
    </lineage>
</organism>